<protein>
    <submittedName>
        <fullName evidence="1">Gloeo Verruco repeat</fullName>
    </submittedName>
</protein>
<dbReference type="NCBIfam" id="TIGR03803">
    <property type="entry name" value="Gloeo_Verruco"/>
    <property type="match status" value="7"/>
</dbReference>
<evidence type="ECO:0000313" key="2">
    <source>
        <dbReference type="Proteomes" id="UP000237839"/>
    </source>
</evidence>
<reference evidence="1 2" key="1">
    <citation type="submission" date="2018-02" db="EMBL/GenBank/DDBJ databases">
        <title>Solimicrobium silvestre gen. nov., sp. nov., isolated from alpine forest soil.</title>
        <authorList>
            <person name="Margesin R."/>
            <person name="Albuquerque L."/>
            <person name="Zhang D.-C."/>
            <person name="Froufe H.J.C."/>
            <person name="Severino R."/>
            <person name="Roxo I."/>
            <person name="Egas C."/>
            <person name="Da Costa M.S."/>
        </authorList>
    </citation>
    <scope>NUCLEOTIDE SEQUENCE [LARGE SCALE GENOMIC DNA]</scope>
    <source>
        <strain evidence="1 2">S20-91</strain>
    </source>
</reference>
<accession>A0A2S9H422</accession>
<evidence type="ECO:0000313" key="1">
    <source>
        <dbReference type="EMBL" id="PRC94729.1"/>
    </source>
</evidence>
<dbReference type="InterPro" id="IPR022519">
    <property type="entry name" value="Gloeo/Verruco_rpt"/>
</dbReference>
<dbReference type="SUPFAM" id="SSF63829">
    <property type="entry name" value="Calcium-dependent phosphotriesterase"/>
    <property type="match status" value="1"/>
</dbReference>
<name>A0A2S9H422_9BURK</name>
<dbReference type="AlphaFoldDB" id="A0A2S9H422"/>
<gene>
    <name evidence="1" type="ORF">S2091_0732</name>
</gene>
<proteinExistence type="predicted"/>
<keyword evidence="2" id="KW-1185">Reference proteome</keyword>
<dbReference type="EMBL" id="PUGF01000002">
    <property type="protein sequence ID" value="PRC94729.1"/>
    <property type="molecule type" value="Genomic_DNA"/>
</dbReference>
<comment type="caution">
    <text evidence="1">The sequence shown here is derived from an EMBL/GenBank/DDBJ whole genome shotgun (WGS) entry which is preliminary data.</text>
</comment>
<organism evidence="1 2">
    <name type="scientific">Solimicrobium silvestre</name>
    <dbReference type="NCBI Taxonomy" id="2099400"/>
    <lineage>
        <taxon>Bacteria</taxon>
        <taxon>Pseudomonadati</taxon>
        <taxon>Pseudomonadota</taxon>
        <taxon>Betaproteobacteria</taxon>
        <taxon>Burkholderiales</taxon>
        <taxon>Oxalobacteraceae</taxon>
        <taxon>Solimicrobium</taxon>
    </lineage>
</organism>
<sequence>MHANVAELATGTQLTLRNSAEEAINATNECKYSVTQPVATTPGIDRHVCTHHTPVVTLLYSFGTNGGQLDGSGPQAGLVQANDGNFYGTTFSGGTNQNATWGAAGTVFKITTDGKESIIYNFGASATDGALPMGTLVVGHDGNLYGTTMVGGAPCFSDGGCGTVFKMTPGGRETQLFSIVSWSQGFEFPAGLTIGTKGNFYGVTTAGGPQWVNYGCCGMVFNINTSGVQIPLYGFGDNGIVNDGNAPEASVIVASDGNLYGTTEFGGAYGPTYGIGVQGSGTVFRITPDGTESIIYSFGAGGITDGARPLAQLVQGPDGNLYGTTIAGGTYNQGTVFRISLNGTMTILYSFGTTTDDGTQPSAGLTFGPDRNMYGTTSSGGVNGGGTVYRMTLSGQEEVVDSFDGNTLPVANLVRGRDGSMYGTTSRGGSYGQGMVYKLTF</sequence>
<dbReference type="Proteomes" id="UP000237839">
    <property type="component" value="Unassembled WGS sequence"/>
</dbReference>